<evidence type="ECO:0000313" key="4">
    <source>
        <dbReference type="Proteomes" id="UP001642409"/>
    </source>
</evidence>
<reference evidence="3 4" key="2">
    <citation type="submission" date="2024-07" db="EMBL/GenBank/DDBJ databases">
        <authorList>
            <person name="Akdeniz Z."/>
        </authorList>
    </citation>
    <scope>NUCLEOTIDE SEQUENCE [LARGE SCALE GENOMIC DNA]</scope>
</reference>
<feature type="compositionally biased region" description="Basic and acidic residues" evidence="1">
    <location>
        <begin position="11"/>
        <end position="24"/>
    </location>
</feature>
<comment type="caution">
    <text evidence="2">The sequence shown here is derived from an EMBL/GenBank/DDBJ whole genome shotgun (WGS) entry which is preliminary data.</text>
</comment>
<protein>
    <submittedName>
        <fullName evidence="3">Hypothetical_protein</fullName>
    </submittedName>
</protein>
<gene>
    <name evidence="2" type="ORF">HINF_LOCUS63144</name>
    <name evidence="3" type="ORF">HINF_LOCUS9529</name>
</gene>
<evidence type="ECO:0000313" key="2">
    <source>
        <dbReference type="EMBL" id="CAI9975499.1"/>
    </source>
</evidence>
<reference evidence="2" key="1">
    <citation type="submission" date="2023-06" db="EMBL/GenBank/DDBJ databases">
        <authorList>
            <person name="Kurt Z."/>
        </authorList>
    </citation>
    <scope>NUCLEOTIDE SEQUENCE</scope>
</reference>
<dbReference type="Proteomes" id="UP001642409">
    <property type="component" value="Unassembled WGS sequence"/>
</dbReference>
<evidence type="ECO:0000313" key="3">
    <source>
        <dbReference type="EMBL" id="CAL5986682.1"/>
    </source>
</evidence>
<name>A0AA86RP61_9EUKA</name>
<dbReference type="EMBL" id="CAXDID020000020">
    <property type="protein sequence ID" value="CAL5986682.1"/>
    <property type="molecule type" value="Genomic_DNA"/>
</dbReference>
<feature type="region of interest" description="Disordered" evidence="1">
    <location>
        <begin position="1"/>
        <end position="44"/>
    </location>
</feature>
<evidence type="ECO:0000256" key="1">
    <source>
        <dbReference type="SAM" id="MobiDB-lite"/>
    </source>
</evidence>
<sequence length="139" mass="16158">MQRKLHGINCKADDKIKATHDQKSKTKTSSSVKPKQFQPHHEYDQHTDLFDIQEVSVANYNNNTNKTKIKKQCQQQSISSNKTKSQYLFWDESSKKEVKILHISTSNTGNRNVEEIVISTSKYKDDIDTDKDDLFSFIF</sequence>
<keyword evidence="4" id="KW-1185">Reference proteome</keyword>
<organism evidence="2">
    <name type="scientific">Hexamita inflata</name>
    <dbReference type="NCBI Taxonomy" id="28002"/>
    <lineage>
        <taxon>Eukaryota</taxon>
        <taxon>Metamonada</taxon>
        <taxon>Diplomonadida</taxon>
        <taxon>Hexamitidae</taxon>
        <taxon>Hexamitinae</taxon>
        <taxon>Hexamita</taxon>
    </lineage>
</organism>
<dbReference type="AlphaFoldDB" id="A0AA86RP61"/>
<proteinExistence type="predicted"/>
<dbReference type="EMBL" id="CATOUU010001169">
    <property type="protein sequence ID" value="CAI9975499.1"/>
    <property type="molecule type" value="Genomic_DNA"/>
</dbReference>
<accession>A0AA86RP61</accession>